<dbReference type="Pfam" id="PF00749">
    <property type="entry name" value="tRNA-synt_1c"/>
    <property type="match status" value="1"/>
</dbReference>
<name>A0ABR2LZT5_9ASPA</name>
<protein>
    <recommendedName>
        <fullName evidence="7">Glutamyl/glutaminyl-tRNA synthetase class Ib catalytic domain-containing protein</fullName>
    </recommendedName>
</protein>
<feature type="region of interest" description="Disordered" evidence="6">
    <location>
        <begin position="162"/>
        <end position="181"/>
    </location>
</feature>
<dbReference type="InterPro" id="IPR014729">
    <property type="entry name" value="Rossmann-like_a/b/a_fold"/>
</dbReference>
<evidence type="ECO:0000256" key="1">
    <source>
        <dbReference type="ARBA" id="ARBA00022598"/>
    </source>
</evidence>
<sequence length="403" mass="44658">MLVLSLDKKFPPRISIGDSGGDSCRVHESCLVRWPPPSMVHFPSLSQRPNIRCPVLYSLLADKSCALVSAGDRQSRLHRLMDFSPSPSMHSPITTPPRLRPTQVNHAQLLRKFPQACRTFRLDLMEVLRATFLVSKRINGCSILHTEWLLSFKALVTTNETDDSEASNTHQGREPAINWGSTNSPYLSSGLDDPNSSYPYLPPVLEEPTADDDPVPAIKGLQIIGDAFPGRELQAFGYSINDFSQMGAGEILSSVSAIFLFSGARENEGTCTTIADATSLYWVMANLAEEHLPNTLRQALIYQALEFIMPSFAHVSLILAPDRSKLSKRHGATSVGQFREMGYLPKSMVNYLALLGWSDGTGNEFFTMDQLIENFSISRINKSGAMFDSTKLRYLSESMETSV</sequence>
<evidence type="ECO:0000313" key="9">
    <source>
        <dbReference type="Proteomes" id="UP001412067"/>
    </source>
</evidence>
<dbReference type="PANTHER" id="PTHR43311">
    <property type="entry name" value="GLUTAMATE--TRNA LIGASE"/>
    <property type="match status" value="1"/>
</dbReference>
<evidence type="ECO:0000313" key="8">
    <source>
        <dbReference type="EMBL" id="KAK8955742.1"/>
    </source>
</evidence>
<keyword evidence="2 5" id="KW-0547">Nucleotide-binding</keyword>
<evidence type="ECO:0000256" key="5">
    <source>
        <dbReference type="RuleBase" id="RU363037"/>
    </source>
</evidence>
<evidence type="ECO:0000259" key="7">
    <source>
        <dbReference type="Pfam" id="PF00749"/>
    </source>
</evidence>
<evidence type="ECO:0000256" key="2">
    <source>
        <dbReference type="ARBA" id="ARBA00022741"/>
    </source>
</evidence>
<comment type="similarity">
    <text evidence="5">Belongs to the class-I aminoacyl-tRNA synthetase family.</text>
</comment>
<keyword evidence="9" id="KW-1185">Reference proteome</keyword>
<dbReference type="Proteomes" id="UP001412067">
    <property type="component" value="Unassembled WGS sequence"/>
</dbReference>
<dbReference type="SUPFAM" id="SSF52374">
    <property type="entry name" value="Nucleotidylyl transferase"/>
    <property type="match status" value="1"/>
</dbReference>
<evidence type="ECO:0000256" key="6">
    <source>
        <dbReference type="SAM" id="MobiDB-lite"/>
    </source>
</evidence>
<dbReference type="PANTHER" id="PTHR43311:SF2">
    <property type="entry name" value="GLUTAMATE--TRNA LIGASE, MITOCHONDRIAL-RELATED"/>
    <property type="match status" value="1"/>
</dbReference>
<keyword evidence="3 5" id="KW-0067">ATP-binding</keyword>
<dbReference type="Gene3D" id="3.40.50.620">
    <property type="entry name" value="HUPs"/>
    <property type="match status" value="1"/>
</dbReference>
<reference evidence="8 9" key="1">
    <citation type="journal article" date="2022" name="Nat. Plants">
        <title>Genomes of leafy and leafless Platanthera orchids illuminate the evolution of mycoheterotrophy.</title>
        <authorList>
            <person name="Li M.H."/>
            <person name="Liu K.W."/>
            <person name="Li Z."/>
            <person name="Lu H.C."/>
            <person name="Ye Q.L."/>
            <person name="Zhang D."/>
            <person name="Wang J.Y."/>
            <person name="Li Y.F."/>
            <person name="Zhong Z.M."/>
            <person name="Liu X."/>
            <person name="Yu X."/>
            <person name="Liu D.K."/>
            <person name="Tu X.D."/>
            <person name="Liu B."/>
            <person name="Hao Y."/>
            <person name="Liao X.Y."/>
            <person name="Jiang Y.T."/>
            <person name="Sun W.H."/>
            <person name="Chen J."/>
            <person name="Chen Y.Q."/>
            <person name="Ai Y."/>
            <person name="Zhai J.W."/>
            <person name="Wu S.S."/>
            <person name="Zhou Z."/>
            <person name="Hsiao Y.Y."/>
            <person name="Wu W.L."/>
            <person name="Chen Y.Y."/>
            <person name="Lin Y.F."/>
            <person name="Hsu J.L."/>
            <person name="Li C.Y."/>
            <person name="Wang Z.W."/>
            <person name="Zhao X."/>
            <person name="Zhong W.Y."/>
            <person name="Ma X.K."/>
            <person name="Ma L."/>
            <person name="Huang J."/>
            <person name="Chen G.Z."/>
            <person name="Huang M.Z."/>
            <person name="Huang L."/>
            <person name="Peng D.H."/>
            <person name="Luo Y.B."/>
            <person name="Zou S.Q."/>
            <person name="Chen S.P."/>
            <person name="Lan S."/>
            <person name="Tsai W.C."/>
            <person name="Van de Peer Y."/>
            <person name="Liu Z.J."/>
        </authorList>
    </citation>
    <scope>NUCLEOTIDE SEQUENCE [LARGE SCALE GENOMIC DNA]</scope>
    <source>
        <strain evidence="8">Lor288</strain>
    </source>
</reference>
<comment type="caution">
    <text evidence="8">The sequence shown here is derived from an EMBL/GenBank/DDBJ whole genome shotgun (WGS) entry which is preliminary data.</text>
</comment>
<feature type="domain" description="Glutamyl/glutaminyl-tRNA synthetase class Ib catalytic" evidence="7">
    <location>
        <begin position="288"/>
        <end position="393"/>
    </location>
</feature>
<keyword evidence="4 5" id="KW-0030">Aminoacyl-tRNA synthetase</keyword>
<evidence type="ECO:0000256" key="3">
    <source>
        <dbReference type="ARBA" id="ARBA00022840"/>
    </source>
</evidence>
<dbReference type="InterPro" id="IPR049940">
    <property type="entry name" value="GluQ/Sye"/>
</dbReference>
<dbReference type="EMBL" id="JBBWWR010000013">
    <property type="protein sequence ID" value="KAK8955742.1"/>
    <property type="molecule type" value="Genomic_DNA"/>
</dbReference>
<gene>
    <name evidence="8" type="ORF">KSP40_PGU007382</name>
</gene>
<evidence type="ECO:0000256" key="4">
    <source>
        <dbReference type="ARBA" id="ARBA00023146"/>
    </source>
</evidence>
<dbReference type="InterPro" id="IPR020058">
    <property type="entry name" value="Glu/Gln-tRNA-synth_Ib_cat-dom"/>
</dbReference>
<proteinExistence type="inferred from homology"/>
<accession>A0ABR2LZT5</accession>
<organism evidence="8 9">
    <name type="scientific">Platanthera guangdongensis</name>
    <dbReference type="NCBI Taxonomy" id="2320717"/>
    <lineage>
        <taxon>Eukaryota</taxon>
        <taxon>Viridiplantae</taxon>
        <taxon>Streptophyta</taxon>
        <taxon>Embryophyta</taxon>
        <taxon>Tracheophyta</taxon>
        <taxon>Spermatophyta</taxon>
        <taxon>Magnoliopsida</taxon>
        <taxon>Liliopsida</taxon>
        <taxon>Asparagales</taxon>
        <taxon>Orchidaceae</taxon>
        <taxon>Orchidoideae</taxon>
        <taxon>Orchideae</taxon>
        <taxon>Orchidinae</taxon>
        <taxon>Platanthera</taxon>
    </lineage>
</organism>
<keyword evidence="5" id="KW-0648">Protein biosynthesis</keyword>
<keyword evidence="1 5" id="KW-0436">Ligase</keyword>